<evidence type="ECO:0000313" key="1">
    <source>
        <dbReference type="EMBL" id="GMH54715.1"/>
    </source>
</evidence>
<keyword evidence="2" id="KW-1185">Reference proteome</keyword>
<accession>A0A9W6ZRM9</accession>
<reference evidence="1" key="1">
    <citation type="submission" date="2022-07" db="EMBL/GenBank/DDBJ databases">
        <title>Genome analysis of Parmales, a sister group of diatoms, reveals the evolutionary specialization of diatoms from phago-mixotrophs to photoautotrophs.</title>
        <authorList>
            <person name="Ban H."/>
            <person name="Sato S."/>
            <person name="Yoshikawa S."/>
            <person name="Kazumasa Y."/>
            <person name="Nakamura Y."/>
            <person name="Ichinomiya M."/>
            <person name="Saitoh K."/>
            <person name="Sato N."/>
            <person name="Blanc-Mathieu R."/>
            <person name="Endo H."/>
            <person name="Kuwata A."/>
            <person name="Ogata H."/>
        </authorList>
    </citation>
    <scope>NUCLEOTIDE SEQUENCE</scope>
</reference>
<name>A0A9W6ZRM9_9STRA</name>
<gene>
    <name evidence="1" type="ORF">TrRE_jg10076</name>
</gene>
<proteinExistence type="predicted"/>
<dbReference type="Proteomes" id="UP001165082">
    <property type="component" value="Unassembled WGS sequence"/>
</dbReference>
<evidence type="ECO:0000313" key="2">
    <source>
        <dbReference type="Proteomes" id="UP001165082"/>
    </source>
</evidence>
<organism evidence="1 2">
    <name type="scientific">Triparma retinervis</name>
    <dbReference type="NCBI Taxonomy" id="2557542"/>
    <lineage>
        <taxon>Eukaryota</taxon>
        <taxon>Sar</taxon>
        <taxon>Stramenopiles</taxon>
        <taxon>Ochrophyta</taxon>
        <taxon>Bolidophyceae</taxon>
        <taxon>Parmales</taxon>
        <taxon>Triparmaceae</taxon>
        <taxon>Triparma</taxon>
    </lineage>
</organism>
<sequence length="240" mass="25979">MGRGARFGILKLSTNTANDLKKGADKAREVGLAGSTDEGVIAMDSVADTVVLADAPLATDLNPSHIHLKSKLISRGSAESLLDLSTGGSNGEKNIQIASLIHETPDKVTDFILSDSKEGAFRRQMIHKYERGGASERRIYYWQHYKDAKFVKYLVYVEVEGRGTSNCVIQIESINDADHIELPEEVSLKLDEILRSDKKALQGNISNGEMSVTGVEHGQSAVVFTGALTAGELKSLHPEG</sequence>
<dbReference type="EMBL" id="BRXZ01006063">
    <property type="protein sequence ID" value="GMH54715.1"/>
    <property type="molecule type" value="Genomic_DNA"/>
</dbReference>
<dbReference type="AlphaFoldDB" id="A0A9W6ZRM9"/>
<protein>
    <submittedName>
        <fullName evidence="1">Uncharacterized protein</fullName>
    </submittedName>
</protein>
<dbReference type="OrthoDB" id="10563945at2759"/>
<comment type="caution">
    <text evidence="1">The sequence shown here is derived from an EMBL/GenBank/DDBJ whole genome shotgun (WGS) entry which is preliminary data.</text>
</comment>